<evidence type="ECO:0000313" key="3">
    <source>
        <dbReference type="EMBL" id="NKY67385.1"/>
    </source>
</evidence>
<dbReference type="Pfam" id="PF01541">
    <property type="entry name" value="GIY-YIG"/>
    <property type="match status" value="1"/>
</dbReference>
<dbReference type="PANTHER" id="PTHR34477">
    <property type="entry name" value="UPF0213 PROTEIN YHBQ"/>
    <property type="match status" value="1"/>
</dbReference>
<dbReference type="InterPro" id="IPR000305">
    <property type="entry name" value="GIY-YIG_endonuc"/>
</dbReference>
<dbReference type="CDD" id="cd10456">
    <property type="entry name" value="GIY-YIG_UPF0213"/>
    <property type="match status" value="1"/>
</dbReference>
<dbReference type="Proteomes" id="UP000585749">
    <property type="component" value="Unassembled WGS sequence"/>
</dbReference>
<dbReference type="Gene3D" id="3.40.1440.10">
    <property type="entry name" value="GIY-YIG endonuclease"/>
    <property type="match status" value="1"/>
</dbReference>
<gene>
    <name evidence="4" type="ORF">GA0061075_11255</name>
    <name evidence="3" type="ORF">HF960_06860</name>
</gene>
<name>A0A4Y4G7N7_WEIHE</name>
<dbReference type="EMBL" id="FMAW01000012">
    <property type="protein sequence ID" value="SCC04809.1"/>
    <property type="molecule type" value="Genomic_DNA"/>
</dbReference>
<reference evidence="3 6" key="2">
    <citation type="submission" date="2020-04" db="EMBL/GenBank/DDBJ databases">
        <title>MicrobeNet Type strains.</title>
        <authorList>
            <person name="Nicholson A.C."/>
        </authorList>
    </citation>
    <scope>NUCLEOTIDE SEQUENCE [LARGE SCALE GENOMIC DNA]</scope>
    <source>
        <strain evidence="3 6">CCUG 33494</strain>
    </source>
</reference>
<comment type="similarity">
    <text evidence="1">Belongs to the UPF0213 family.</text>
</comment>
<dbReference type="PANTHER" id="PTHR34477:SF1">
    <property type="entry name" value="UPF0213 PROTEIN YHBQ"/>
    <property type="match status" value="1"/>
</dbReference>
<sequence length="92" mass="10773">MNKLYYMYVLLTADNMLYCGFTNDVGQRFATHEAGKGAKFTRPAKRHPLQLIYAEAFETKHDALHAEAMFKQLTRQQKEQFLRNHQVSAFMD</sequence>
<evidence type="ECO:0000313" key="4">
    <source>
        <dbReference type="EMBL" id="SCC04809.1"/>
    </source>
</evidence>
<dbReference type="PROSITE" id="PS50164">
    <property type="entry name" value="GIY_YIG"/>
    <property type="match status" value="1"/>
</dbReference>
<dbReference type="InterPro" id="IPR035901">
    <property type="entry name" value="GIY-YIG_endonuc_sf"/>
</dbReference>
<accession>A0A4Y4G7N7</accession>
<comment type="caution">
    <text evidence="3">The sequence shown here is derived from an EMBL/GenBank/DDBJ whole genome shotgun (WGS) entry which is preliminary data.</text>
</comment>
<dbReference type="RefSeq" id="WP_074427771.1">
    <property type="nucleotide sequence ID" value="NZ_BJEG01000011.1"/>
</dbReference>
<dbReference type="EMBL" id="JAAXPM010000010">
    <property type="protein sequence ID" value="NKY67385.1"/>
    <property type="molecule type" value="Genomic_DNA"/>
</dbReference>
<evidence type="ECO:0000313" key="5">
    <source>
        <dbReference type="Proteomes" id="UP000182448"/>
    </source>
</evidence>
<dbReference type="OrthoDB" id="9807770at2"/>
<organism evidence="3 6">
    <name type="scientific">Weissella hellenica</name>
    <dbReference type="NCBI Taxonomy" id="46256"/>
    <lineage>
        <taxon>Bacteria</taxon>
        <taxon>Bacillati</taxon>
        <taxon>Bacillota</taxon>
        <taxon>Bacilli</taxon>
        <taxon>Lactobacillales</taxon>
        <taxon>Lactobacillaceae</taxon>
        <taxon>Weissella</taxon>
    </lineage>
</organism>
<reference evidence="4 5" key="1">
    <citation type="submission" date="2016-08" db="EMBL/GenBank/DDBJ databases">
        <authorList>
            <person name="Varghese N."/>
            <person name="Submissions Spin"/>
        </authorList>
    </citation>
    <scope>NUCLEOTIDE SEQUENCE [LARGE SCALE GENOMIC DNA]</scope>
    <source>
        <strain evidence="4 5">R-53116</strain>
    </source>
</reference>
<proteinExistence type="inferred from homology"/>
<evidence type="ECO:0000259" key="2">
    <source>
        <dbReference type="PROSITE" id="PS50164"/>
    </source>
</evidence>
<keyword evidence="4" id="KW-0378">Hydrolase</keyword>
<evidence type="ECO:0000313" key="6">
    <source>
        <dbReference type="Proteomes" id="UP000585749"/>
    </source>
</evidence>
<evidence type="ECO:0000256" key="1">
    <source>
        <dbReference type="ARBA" id="ARBA00007435"/>
    </source>
</evidence>
<dbReference type="InterPro" id="IPR050190">
    <property type="entry name" value="UPF0213_domain"/>
</dbReference>
<keyword evidence="4" id="KW-0255">Endonuclease</keyword>
<protein>
    <submittedName>
        <fullName evidence="4">Endonuclease</fullName>
    </submittedName>
    <submittedName>
        <fullName evidence="3">GIY-YIG nuclease family protein</fullName>
    </submittedName>
</protein>
<keyword evidence="4" id="KW-0540">Nuclease</keyword>
<dbReference type="SUPFAM" id="SSF82771">
    <property type="entry name" value="GIY-YIG endonuclease"/>
    <property type="match status" value="1"/>
</dbReference>
<keyword evidence="5" id="KW-1185">Reference proteome</keyword>
<dbReference type="Proteomes" id="UP000182448">
    <property type="component" value="Unassembled WGS sequence"/>
</dbReference>
<dbReference type="AlphaFoldDB" id="A0A4Y4G7N7"/>
<feature type="domain" description="GIY-YIG" evidence="2">
    <location>
        <begin position="3"/>
        <end position="80"/>
    </location>
</feature>
<dbReference type="GO" id="GO:0004519">
    <property type="term" value="F:endonuclease activity"/>
    <property type="evidence" value="ECO:0007669"/>
    <property type="project" value="UniProtKB-KW"/>
</dbReference>